<dbReference type="Proteomes" id="UP000735302">
    <property type="component" value="Unassembled WGS sequence"/>
</dbReference>
<evidence type="ECO:0000313" key="1">
    <source>
        <dbReference type="EMBL" id="GFN92480.1"/>
    </source>
</evidence>
<reference evidence="1 2" key="1">
    <citation type="journal article" date="2021" name="Elife">
        <title>Chloroplast acquisition without the gene transfer in kleptoplastic sea slugs, Plakobranchus ocellatus.</title>
        <authorList>
            <person name="Maeda T."/>
            <person name="Takahashi S."/>
            <person name="Yoshida T."/>
            <person name="Shimamura S."/>
            <person name="Takaki Y."/>
            <person name="Nagai Y."/>
            <person name="Toyoda A."/>
            <person name="Suzuki Y."/>
            <person name="Arimoto A."/>
            <person name="Ishii H."/>
            <person name="Satoh N."/>
            <person name="Nishiyama T."/>
            <person name="Hasebe M."/>
            <person name="Maruyama T."/>
            <person name="Minagawa J."/>
            <person name="Obokata J."/>
            <person name="Shigenobu S."/>
        </authorList>
    </citation>
    <scope>NUCLEOTIDE SEQUENCE [LARGE SCALE GENOMIC DNA]</scope>
</reference>
<organism evidence="1 2">
    <name type="scientific">Plakobranchus ocellatus</name>
    <dbReference type="NCBI Taxonomy" id="259542"/>
    <lineage>
        <taxon>Eukaryota</taxon>
        <taxon>Metazoa</taxon>
        <taxon>Spiralia</taxon>
        <taxon>Lophotrochozoa</taxon>
        <taxon>Mollusca</taxon>
        <taxon>Gastropoda</taxon>
        <taxon>Heterobranchia</taxon>
        <taxon>Euthyneura</taxon>
        <taxon>Panpulmonata</taxon>
        <taxon>Sacoglossa</taxon>
        <taxon>Placobranchoidea</taxon>
        <taxon>Plakobranchidae</taxon>
        <taxon>Plakobranchus</taxon>
    </lineage>
</organism>
<keyword evidence="2" id="KW-1185">Reference proteome</keyword>
<protein>
    <submittedName>
        <fullName evidence="1">Uncharacterized protein</fullName>
    </submittedName>
</protein>
<gene>
    <name evidence="1" type="ORF">PoB_001898600</name>
</gene>
<comment type="caution">
    <text evidence="1">The sequence shown here is derived from an EMBL/GenBank/DDBJ whole genome shotgun (WGS) entry which is preliminary data.</text>
</comment>
<name>A0AAV3YZH4_9GAST</name>
<evidence type="ECO:0000313" key="2">
    <source>
        <dbReference type="Proteomes" id="UP000735302"/>
    </source>
</evidence>
<dbReference type="EMBL" id="BLXT01002252">
    <property type="protein sequence ID" value="GFN92480.1"/>
    <property type="molecule type" value="Genomic_DNA"/>
</dbReference>
<accession>A0AAV3YZH4</accession>
<proteinExistence type="predicted"/>
<dbReference type="AlphaFoldDB" id="A0AAV3YZH4"/>
<sequence>MLLHLHCNALRVELSSYVRSLRFHLYSELSWDPTGRDFSVTQNNCDDMVHSFFRNAYFIGNFLLFDPSICSNHAVNFLSMSRVRCGKGPTRTLSITQNYLS</sequence>